<dbReference type="CDD" id="cd17731">
    <property type="entry name" value="BRCT_TopBP1_rpt2_like"/>
    <property type="match status" value="1"/>
</dbReference>
<dbReference type="GO" id="GO:0033314">
    <property type="term" value="P:mitotic DNA replication checkpoint signaling"/>
    <property type="evidence" value="ECO:0007669"/>
    <property type="project" value="TreeGrafter"/>
</dbReference>
<dbReference type="Pfam" id="PF00533">
    <property type="entry name" value="BRCT"/>
    <property type="match status" value="1"/>
</dbReference>
<dbReference type="FunFam" id="3.40.50.10190:FF:000010">
    <property type="entry name" value="DNA topoisomerase II binding protein 1"/>
    <property type="match status" value="1"/>
</dbReference>
<dbReference type="GO" id="GO:0016853">
    <property type="term" value="F:isomerase activity"/>
    <property type="evidence" value="ECO:0007669"/>
    <property type="project" value="UniProtKB-KW"/>
</dbReference>
<keyword evidence="4" id="KW-0413">Isomerase</keyword>
<sequence>MAVKMGTFSGANVFLSRNLVPPEMFDALHDALRLNGAQVFLCCDPSRNSPTDYHVISSPDHEKFEDLRAKGCNLLGPHCVLSCAKERRVLPKQRYTCCLAMDGVKVLASGFEKDEKVKIEQLVTAMGGACITKAALDVSFVIAKNVLAAKYKWAVYILKKPVVDMSWLRQCWTEHRVVPQEPYKILPFTGLTICVTRIPADEREEIRRFIIQNGGKYSADLTKKCTHLISDAPEGDKYMVAKKWGNIRIVSRKWLDQSIARKACLDEGHYSVHRVSVPCNTKNGMKEQYSQDQSNKNSEPTPSTEFPDVDVAISQNFSSTISDGNNIRSEDSDIPIMRSKGEPKFDGNVAEDSEDEDNDLYLSSCRILLVGFEEKEFRRLVNMIRKGGGSRHMLLSERLTHIIVGTPSEIEKKEVRRLAAWGVINVVKPVWLEDCDQIKKEAPVSQRHIACDLLLPRDTTLSNKIAPAGVSEMKNAKGWTALPNMSTSQIHLDESNYKVSPLDKKIGTEMLEVVPKEAILPHLISKPRHGNKLNNINVVDKDTCSFNSSGTQRKPTNVFKGLSFCFSSSFPKDKRTEIEEWVMQGGGMLVTHHCNVHVIIECHGVTQKFPDVSPSTMVSSHWIRFCLEEGCLLDIGSHILFSPLRCIIPLAGYESIRFCISQYEDKERVLLKNLCFTLGAKFTEKLTKRVTHLLCKFANGTKYEAAGKWGIESVTAEWINECIKQGIMVAMDQFRPKAVTAHETETGICITSQYPTQAAYMVSGDVPSQLLNESETSATKQRIGALGKRQRYSENKNVDDGPLEIITVEHLKRGSNTVSDVADAIEDLLAQSNKDMKTNGDNGCHQSMYSPGHFILGQDHTNSSSSFQISDHRLNRFDKPSTTSNSPACDRNRGTLDGFSETQTESQVVWYEEDLSGRQKIIERVRSQSVILTPESK</sequence>
<feature type="domain" description="BRCT" evidence="3">
    <location>
        <begin position="3"/>
        <end position="97"/>
    </location>
</feature>
<evidence type="ECO:0000259" key="3">
    <source>
        <dbReference type="PROSITE" id="PS50172"/>
    </source>
</evidence>
<dbReference type="InterPro" id="IPR059215">
    <property type="entry name" value="BRCT2_TopBP1-like"/>
</dbReference>
<proteinExistence type="predicted"/>
<feature type="domain" description="BRCT" evidence="3">
    <location>
        <begin position="653"/>
        <end position="736"/>
    </location>
</feature>
<feature type="domain" description="BRCT" evidence="3">
    <location>
        <begin position="188"/>
        <end position="272"/>
    </location>
</feature>
<feature type="domain" description="BRCT" evidence="3">
    <location>
        <begin position="554"/>
        <end position="640"/>
    </location>
</feature>
<dbReference type="GO" id="GO:0006270">
    <property type="term" value="P:DNA replication initiation"/>
    <property type="evidence" value="ECO:0007669"/>
    <property type="project" value="TreeGrafter"/>
</dbReference>
<dbReference type="InterPro" id="IPR036420">
    <property type="entry name" value="BRCT_dom_sf"/>
</dbReference>
<feature type="compositionally biased region" description="Polar residues" evidence="2">
    <location>
        <begin position="281"/>
        <end position="304"/>
    </location>
</feature>
<feature type="domain" description="BRCT" evidence="3">
    <location>
        <begin position="357"/>
        <end position="449"/>
    </location>
</feature>
<feature type="domain" description="BRCT" evidence="3">
    <location>
        <begin position="101"/>
        <end position="185"/>
    </location>
</feature>
<dbReference type="GO" id="GO:0007095">
    <property type="term" value="P:mitotic G2 DNA damage checkpoint signaling"/>
    <property type="evidence" value="ECO:0007669"/>
    <property type="project" value="TreeGrafter"/>
</dbReference>
<dbReference type="CDD" id="cd00027">
    <property type="entry name" value="BRCT"/>
    <property type="match status" value="1"/>
</dbReference>
<protein>
    <submittedName>
        <fullName evidence="4">DNA topoisomerase 2-binding protein 1</fullName>
    </submittedName>
</protein>
<evidence type="ECO:0000256" key="1">
    <source>
        <dbReference type="ARBA" id="ARBA00022737"/>
    </source>
</evidence>
<dbReference type="FunFam" id="3.40.50.10190:FF:000061">
    <property type="entry name" value="Transcription coactivator"/>
    <property type="match status" value="1"/>
</dbReference>
<feature type="region of interest" description="Disordered" evidence="2">
    <location>
        <begin position="281"/>
        <end position="307"/>
    </location>
</feature>
<dbReference type="EMBL" id="GDJX01018844">
    <property type="protein sequence ID" value="JAT49092.1"/>
    <property type="molecule type" value="Transcribed_RNA"/>
</dbReference>
<dbReference type="PANTHER" id="PTHR13561:SF20">
    <property type="entry name" value="DNA TOPOISOMERASE 2-BINDING PROTEIN 1"/>
    <property type="match status" value="1"/>
</dbReference>
<reference evidence="4" key="1">
    <citation type="submission" date="2015-07" db="EMBL/GenBank/DDBJ databases">
        <title>Transcriptome Assembly of Anthurium amnicola.</title>
        <authorList>
            <person name="Suzuki J."/>
        </authorList>
    </citation>
    <scope>NUCLEOTIDE SEQUENCE</scope>
</reference>
<dbReference type="Pfam" id="PF12738">
    <property type="entry name" value="PTCB-BRCT"/>
    <property type="match status" value="3"/>
</dbReference>
<dbReference type="FunFam" id="3.40.50.10190:FF:000052">
    <property type="entry name" value="Transcription coactivator"/>
    <property type="match status" value="1"/>
</dbReference>
<dbReference type="PANTHER" id="PTHR13561">
    <property type="entry name" value="DNA REPLICATION REGULATOR DPB11-RELATED"/>
    <property type="match status" value="1"/>
</dbReference>
<dbReference type="SUPFAM" id="SSF52113">
    <property type="entry name" value="BRCT domain"/>
    <property type="match status" value="5"/>
</dbReference>
<evidence type="ECO:0000313" key="4">
    <source>
        <dbReference type="EMBL" id="JAT49092.1"/>
    </source>
</evidence>
<dbReference type="Gene3D" id="3.40.50.10190">
    <property type="entry name" value="BRCT domain"/>
    <property type="match status" value="6"/>
</dbReference>
<dbReference type="FunFam" id="3.40.50.10190:FF:000057">
    <property type="entry name" value="Transcription coactivator"/>
    <property type="match status" value="1"/>
</dbReference>
<dbReference type="Pfam" id="PF16589">
    <property type="entry name" value="BRCT_2"/>
    <property type="match status" value="1"/>
</dbReference>
<accession>A0A1D1Y397</accession>
<dbReference type="AlphaFoldDB" id="A0A1D1Y397"/>
<dbReference type="InterPro" id="IPR001357">
    <property type="entry name" value="BRCT_dom"/>
</dbReference>
<feature type="region of interest" description="Disordered" evidence="2">
    <location>
        <begin position="320"/>
        <end position="353"/>
    </location>
</feature>
<name>A0A1D1Y397_9ARAE</name>
<gene>
    <name evidence="4" type="primary">Topbp1_1</name>
    <name evidence="4" type="ORF">g.110992</name>
</gene>
<organism evidence="4">
    <name type="scientific">Anthurium amnicola</name>
    <dbReference type="NCBI Taxonomy" id="1678845"/>
    <lineage>
        <taxon>Eukaryota</taxon>
        <taxon>Viridiplantae</taxon>
        <taxon>Streptophyta</taxon>
        <taxon>Embryophyta</taxon>
        <taxon>Tracheophyta</taxon>
        <taxon>Spermatophyta</taxon>
        <taxon>Magnoliopsida</taxon>
        <taxon>Liliopsida</taxon>
        <taxon>Araceae</taxon>
        <taxon>Pothoideae</taxon>
        <taxon>Potheae</taxon>
        <taxon>Anthurium</taxon>
    </lineage>
</organism>
<keyword evidence="1" id="KW-0677">Repeat</keyword>
<dbReference type="SMART" id="SM00292">
    <property type="entry name" value="BRCT"/>
    <property type="match status" value="6"/>
</dbReference>
<evidence type="ECO:0000256" key="2">
    <source>
        <dbReference type="SAM" id="MobiDB-lite"/>
    </source>
</evidence>
<dbReference type="PROSITE" id="PS50172">
    <property type="entry name" value="BRCT"/>
    <property type="match status" value="6"/>
</dbReference>
<feature type="region of interest" description="Disordered" evidence="2">
    <location>
        <begin position="876"/>
        <end position="900"/>
    </location>
</feature>